<evidence type="ECO:0000313" key="3">
    <source>
        <dbReference type="Proteomes" id="UP000002035"/>
    </source>
</evidence>
<dbReference type="eggNOG" id="ENOG502RQ5J">
    <property type="taxonomic scope" value="Eukaryota"/>
</dbReference>
<name>C5FVS3_ARTOC</name>
<feature type="compositionally biased region" description="Basic and acidic residues" evidence="1">
    <location>
        <begin position="53"/>
        <end position="89"/>
    </location>
</feature>
<dbReference type="VEuPathDB" id="FungiDB:MCYG_06826"/>
<dbReference type="EMBL" id="DS995706">
    <property type="protein sequence ID" value="EEQ34007.1"/>
    <property type="molecule type" value="Genomic_DNA"/>
</dbReference>
<proteinExistence type="predicted"/>
<organism evidence="2 3">
    <name type="scientific">Arthroderma otae (strain ATCC MYA-4605 / CBS 113480)</name>
    <name type="common">Microsporum canis</name>
    <dbReference type="NCBI Taxonomy" id="554155"/>
    <lineage>
        <taxon>Eukaryota</taxon>
        <taxon>Fungi</taxon>
        <taxon>Dikarya</taxon>
        <taxon>Ascomycota</taxon>
        <taxon>Pezizomycotina</taxon>
        <taxon>Eurotiomycetes</taxon>
        <taxon>Eurotiomycetidae</taxon>
        <taxon>Onygenales</taxon>
        <taxon>Arthrodermataceae</taxon>
        <taxon>Microsporum</taxon>
    </lineage>
</organism>
<dbReference type="HOGENOM" id="CLU_1760085_0_0_1"/>
<dbReference type="AlphaFoldDB" id="C5FVS3"/>
<evidence type="ECO:0000256" key="1">
    <source>
        <dbReference type="SAM" id="MobiDB-lite"/>
    </source>
</evidence>
<protein>
    <submittedName>
        <fullName evidence="2">Uncharacterized protein</fullName>
    </submittedName>
</protein>
<keyword evidence="3" id="KW-1185">Reference proteome</keyword>
<dbReference type="RefSeq" id="XP_002844862.1">
    <property type="nucleotide sequence ID" value="XM_002844816.1"/>
</dbReference>
<reference evidence="3" key="1">
    <citation type="journal article" date="2012" name="MBio">
        <title>Comparative genome analysis of Trichophyton rubrum and related dermatophytes reveals candidate genes involved in infection.</title>
        <authorList>
            <person name="Martinez D.A."/>
            <person name="Oliver B.G."/>
            <person name="Graeser Y."/>
            <person name="Goldberg J.M."/>
            <person name="Li W."/>
            <person name="Martinez-Rossi N.M."/>
            <person name="Monod M."/>
            <person name="Shelest E."/>
            <person name="Barton R.C."/>
            <person name="Birch E."/>
            <person name="Brakhage A.A."/>
            <person name="Chen Z."/>
            <person name="Gurr S.J."/>
            <person name="Heiman D."/>
            <person name="Heitman J."/>
            <person name="Kosti I."/>
            <person name="Rossi A."/>
            <person name="Saif S."/>
            <person name="Samalova M."/>
            <person name="Saunders C.W."/>
            <person name="Shea T."/>
            <person name="Summerbell R.C."/>
            <person name="Xu J."/>
            <person name="Young S."/>
            <person name="Zeng Q."/>
            <person name="Birren B.W."/>
            <person name="Cuomo C.A."/>
            <person name="White T.C."/>
        </authorList>
    </citation>
    <scope>NUCLEOTIDE SEQUENCE [LARGE SCALE GENOMIC DNA]</scope>
    <source>
        <strain evidence="3">ATCC MYA-4605 / CBS 113480</strain>
    </source>
</reference>
<sequence>MSGKGGVSKVISEIDEDSNVDRAGRKERAGHGTREIRKDRLLYRAWEVPVRLEKRREGQQSEQEKARGKEKGRREGEREEREGERGRYEEGEEGPNIINPRNSKQIGLRQAGLPAIPGGPLRGHRYFVLAQQLALFGAASSFASQYQ</sequence>
<evidence type="ECO:0000313" key="2">
    <source>
        <dbReference type="EMBL" id="EEQ34007.1"/>
    </source>
</evidence>
<feature type="region of interest" description="Disordered" evidence="1">
    <location>
        <begin position="1"/>
        <end position="34"/>
    </location>
</feature>
<feature type="compositionally biased region" description="Basic and acidic residues" evidence="1">
    <location>
        <begin position="19"/>
        <end position="34"/>
    </location>
</feature>
<dbReference type="Proteomes" id="UP000002035">
    <property type="component" value="Unassembled WGS sequence"/>
</dbReference>
<accession>C5FVS3</accession>
<gene>
    <name evidence="2" type="ORF">MCYG_06826</name>
</gene>
<dbReference type="GeneID" id="9227904"/>
<feature type="region of interest" description="Disordered" evidence="1">
    <location>
        <begin position="53"/>
        <end position="103"/>
    </location>
</feature>